<proteinExistence type="predicted"/>
<evidence type="ECO:0000313" key="5">
    <source>
        <dbReference type="EMBL" id="KAF6173398.1"/>
    </source>
</evidence>
<dbReference type="Gene3D" id="3.20.20.100">
    <property type="entry name" value="NADP-dependent oxidoreductase domain"/>
    <property type="match status" value="1"/>
</dbReference>
<evidence type="ECO:0000256" key="2">
    <source>
        <dbReference type="ARBA" id="ARBA00023002"/>
    </source>
</evidence>
<dbReference type="PANTHER" id="PTHR43625">
    <property type="entry name" value="AFLATOXIN B1 ALDEHYDE REDUCTASE"/>
    <property type="match status" value="1"/>
</dbReference>
<dbReference type="EMBL" id="JACGCM010000347">
    <property type="protein sequence ID" value="KAF6173398.1"/>
    <property type="molecule type" value="Genomic_DNA"/>
</dbReference>
<accession>A0A7J7P2K4</accession>
<gene>
    <name evidence="5" type="ORF">GIB67_027093</name>
</gene>
<feature type="chain" id="PRO_5029554465" description="NADP-dependent oxidoreductase domain-containing protein" evidence="3">
    <location>
        <begin position="22"/>
        <end position="173"/>
    </location>
</feature>
<dbReference type="InterPro" id="IPR036812">
    <property type="entry name" value="NAD(P)_OxRdtase_dom_sf"/>
</dbReference>
<evidence type="ECO:0000259" key="4">
    <source>
        <dbReference type="Pfam" id="PF00248"/>
    </source>
</evidence>
<dbReference type="InterPro" id="IPR050791">
    <property type="entry name" value="Aldo-Keto_reductase"/>
</dbReference>
<dbReference type="GO" id="GO:0005737">
    <property type="term" value="C:cytoplasm"/>
    <property type="evidence" value="ECO:0007669"/>
    <property type="project" value="TreeGrafter"/>
</dbReference>
<evidence type="ECO:0000256" key="1">
    <source>
        <dbReference type="ARBA" id="ARBA00022857"/>
    </source>
</evidence>
<dbReference type="AlphaFoldDB" id="A0A7J7P2K4"/>
<dbReference type="Pfam" id="PF00248">
    <property type="entry name" value="Aldo_ket_red"/>
    <property type="match status" value="1"/>
</dbReference>
<reference evidence="5 6" key="1">
    <citation type="journal article" date="2020" name="IScience">
        <title>Genome Sequencing of the Endangered Kingdonia uniflora (Circaeasteraceae, Ranunculales) Reveals Potential Mechanisms of Evolutionary Specialization.</title>
        <authorList>
            <person name="Sun Y."/>
            <person name="Deng T."/>
            <person name="Zhang A."/>
            <person name="Moore M.J."/>
            <person name="Landis J.B."/>
            <person name="Lin N."/>
            <person name="Zhang H."/>
            <person name="Zhang X."/>
            <person name="Huang J."/>
            <person name="Zhang X."/>
            <person name="Sun H."/>
            <person name="Wang H."/>
        </authorList>
    </citation>
    <scope>NUCLEOTIDE SEQUENCE [LARGE SCALE GENOMIC DNA]</scope>
    <source>
        <strain evidence="5">TB1705</strain>
        <tissue evidence="5">Leaf</tissue>
    </source>
</reference>
<dbReference type="PANTHER" id="PTHR43625:SF65">
    <property type="entry name" value="NADP-DEPENDENT OXIDOREDUCTASE DOMAIN-CONTAINING PROTEIN"/>
    <property type="match status" value="1"/>
</dbReference>
<keyword evidence="3" id="KW-0732">Signal</keyword>
<dbReference type="GO" id="GO:0016491">
    <property type="term" value="F:oxidoreductase activity"/>
    <property type="evidence" value="ECO:0007669"/>
    <property type="project" value="UniProtKB-KW"/>
</dbReference>
<evidence type="ECO:0000313" key="6">
    <source>
        <dbReference type="Proteomes" id="UP000541444"/>
    </source>
</evidence>
<comment type="caution">
    <text evidence="5">The sequence shown here is derived from an EMBL/GenBank/DDBJ whole genome shotgun (WGS) entry which is preliminary data.</text>
</comment>
<keyword evidence="1" id="KW-0521">NADP</keyword>
<evidence type="ECO:0000256" key="3">
    <source>
        <dbReference type="SAM" id="SignalP"/>
    </source>
</evidence>
<keyword evidence="2" id="KW-0560">Oxidoreductase</keyword>
<dbReference type="InterPro" id="IPR023210">
    <property type="entry name" value="NADP_OxRdtase_dom"/>
</dbReference>
<dbReference type="SUPFAM" id="SSF51430">
    <property type="entry name" value="NAD(P)-linked oxidoreductase"/>
    <property type="match status" value="1"/>
</dbReference>
<dbReference type="Proteomes" id="UP000541444">
    <property type="component" value="Unassembled WGS sequence"/>
</dbReference>
<feature type="non-terminal residue" evidence="5">
    <location>
        <position position="173"/>
    </location>
</feature>
<feature type="domain" description="NADP-dependent oxidoreductase" evidence="4">
    <location>
        <begin position="19"/>
        <end position="148"/>
    </location>
</feature>
<feature type="signal peptide" evidence="3">
    <location>
        <begin position="1"/>
        <end position="21"/>
    </location>
</feature>
<keyword evidence="6" id="KW-1185">Reference proteome</keyword>
<dbReference type="OrthoDB" id="37537at2759"/>
<organism evidence="5 6">
    <name type="scientific">Kingdonia uniflora</name>
    <dbReference type="NCBI Taxonomy" id="39325"/>
    <lineage>
        <taxon>Eukaryota</taxon>
        <taxon>Viridiplantae</taxon>
        <taxon>Streptophyta</taxon>
        <taxon>Embryophyta</taxon>
        <taxon>Tracheophyta</taxon>
        <taxon>Spermatophyta</taxon>
        <taxon>Magnoliopsida</taxon>
        <taxon>Ranunculales</taxon>
        <taxon>Circaeasteraceae</taxon>
        <taxon>Kingdonia</taxon>
    </lineage>
</organism>
<name>A0A7J7P2K4_9MAGN</name>
<sequence>SGFKIGIWLCRVIWNIQQTLAYEDGCSLIKDAFNTRVTFFDTSDRYGDDHDNELMIGKTEKQLPREQVQLSTKFGLARQSKSNSGVKGSPEYVRKCCEASLKHLDINYIDLYHQHRVDIIVSIEDTYGELKKLVQDGKIRYIGLSEASRQGHNKTSSRSSPYHRFTDGILSMV</sequence>
<protein>
    <recommendedName>
        <fullName evidence="4">NADP-dependent oxidoreductase domain-containing protein</fullName>
    </recommendedName>
</protein>